<dbReference type="Pfam" id="PF10335">
    <property type="entry name" value="DUF294_C"/>
    <property type="match status" value="1"/>
</dbReference>
<dbReference type="EMBL" id="JACICZ010000009">
    <property type="protein sequence ID" value="MBB3869540.1"/>
    <property type="molecule type" value="Genomic_DNA"/>
</dbReference>
<dbReference type="SUPFAM" id="SSF81301">
    <property type="entry name" value="Nucleotidyltransferase"/>
    <property type="match status" value="1"/>
</dbReference>
<dbReference type="CDD" id="cd05401">
    <property type="entry name" value="NT_GlnE_GlnD_like"/>
    <property type="match status" value="1"/>
</dbReference>
<proteinExistence type="predicted"/>
<evidence type="ECO:0000313" key="2">
    <source>
        <dbReference type="Proteomes" id="UP000613002"/>
    </source>
</evidence>
<keyword evidence="2" id="KW-1185">Reference proteome</keyword>
<evidence type="ECO:0000313" key="1">
    <source>
        <dbReference type="EMBL" id="MBB3869540.1"/>
    </source>
</evidence>
<sequence>MQSLYEWMKQMEEAETIGELRMYHDELANRVRDILRWEEIESISPIISDAHDALVKRAFLFAEEETLRASVGIRPRKWCWYVMGSMGRREPTIWTDQDHGILFECGEHEEKQCYEFIRHVAAVGTNYLYEIGYPYCSGYVMATNKRWGQSLRDWEKQIEMYISGCLPNDIRFLFIAMDMRPIYGDSELVTDSRRRLFHSINQEMQLLRCIGEHVTFPAIPLGWLHNVQMERWGPHSGAIHMKHSGYVQIVNALKWLACVADISAATTWERWCEIANRALLPLPLAEEAREALLTYYYIRLKYAKEAGSDRDYVLWHMLEANERTCLKKAMRTAKRLQRFVVRRAGGIGE</sequence>
<dbReference type="AlphaFoldDB" id="A0A6G9J547"/>
<gene>
    <name evidence="1" type="ORF">HNR78_002437</name>
</gene>
<dbReference type="InterPro" id="IPR005105">
    <property type="entry name" value="GlnD_Uridyltrans_N"/>
</dbReference>
<organism evidence="1 2">
    <name type="scientific">Parageobacillus toebii NBRC 107807</name>
    <dbReference type="NCBI Taxonomy" id="1223503"/>
    <lineage>
        <taxon>Bacteria</taxon>
        <taxon>Bacillati</taxon>
        <taxon>Bacillota</taxon>
        <taxon>Bacilli</taxon>
        <taxon>Bacillales</taxon>
        <taxon>Anoxybacillaceae</taxon>
        <taxon>Parageobacillus</taxon>
    </lineage>
</organism>
<name>A0A6G9J547_9BACL</name>
<dbReference type="Proteomes" id="UP000613002">
    <property type="component" value="Unassembled WGS sequence"/>
</dbReference>
<dbReference type="Pfam" id="PF03445">
    <property type="entry name" value="DUF294"/>
    <property type="match status" value="1"/>
</dbReference>
<dbReference type="InterPro" id="IPR018821">
    <property type="entry name" value="DUF294_put_nucleoTrafse_sb-bd"/>
</dbReference>
<accession>A0A6G9J547</accession>
<dbReference type="GO" id="GO:0008773">
    <property type="term" value="F:[protein-PII] uridylyltransferase activity"/>
    <property type="evidence" value="ECO:0007669"/>
    <property type="project" value="InterPro"/>
</dbReference>
<dbReference type="RefSeq" id="WP_062755178.1">
    <property type="nucleotide sequence ID" value="NZ_BDAQ01000009.1"/>
</dbReference>
<reference evidence="1 2" key="1">
    <citation type="submission" date="2020-08" db="EMBL/GenBank/DDBJ databases">
        <title>Genomic Encyclopedia of Type Strains, Phase IV (KMG-IV): sequencing the most valuable type-strain genomes for metagenomic binning, comparative biology and taxonomic classification.</title>
        <authorList>
            <person name="Goeker M."/>
        </authorList>
    </citation>
    <scope>NUCLEOTIDE SEQUENCE [LARGE SCALE GENOMIC DNA]</scope>
    <source>
        <strain evidence="1 2">DSM 14590</strain>
    </source>
</reference>
<dbReference type="InterPro" id="IPR043519">
    <property type="entry name" value="NT_sf"/>
</dbReference>
<protein>
    <submittedName>
        <fullName evidence="1">Signal-transduction protein with cAMP-binding, CBS, and nucleotidyltransferase domain</fullName>
    </submittedName>
</protein>
<comment type="caution">
    <text evidence="1">The sequence shown here is derived from an EMBL/GenBank/DDBJ whole genome shotgun (WGS) entry which is preliminary data.</text>
</comment>